<accession>F8DXP1</accession>
<dbReference type="Gene3D" id="3.90.79.10">
    <property type="entry name" value="Nucleoside Triphosphate Pyrophosphohydrolase"/>
    <property type="match status" value="1"/>
</dbReference>
<comment type="cofactor">
    <cofactor evidence="1">
        <name>Mn(2+)</name>
        <dbReference type="ChEBI" id="CHEBI:29035"/>
    </cofactor>
</comment>
<dbReference type="OrthoDB" id="9802805at2"/>
<dbReference type="HOGENOM" id="CLU_040940_3_1_11"/>
<dbReference type="GO" id="GO:0009132">
    <property type="term" value="P:nucleoside diphosphate metabolic process"/>
    <property type="evidence" value="ECO:0007669"/>
    <property type="project" value="InterPro"/>
</dbReference>
<dbReference type="EMBL" id="CP002857">
    <property type="protein sequence ID" value="AEI10378.1"/>
    <property type="molecule type" value="Genomic_DNA"/>
</dbReference>
<dbReference type="Proteomes" id="UP000000492">
    <property type="component" value="Chromosome"/>
</dbReference>
<dbReference type="AlphaFoldDB" id="F8DXP1"/>
<evidence type="ECO:0000256" key="6">
    <source>
        <dbReference type="ARBA" id="ARBA00022842"/>
    </source>
</evidence>
<feature type="compositionally biased region" description="Basic and acidic residues" evidence="8">
    <location>
        <begin position="1"/>
        <end position="12"/>
    </location>
</feature>
<evidence type="ECO:0000259" key="9">
    <source>
        <dbReference type="PROSITE" id="PS51462"/>
    </source>
</evidence>
<comment type="cofactor">
    <cofactor evidence="2">
        <name>Mg(2+)</name>
        <dbReference type="ChEBI" id="CHEBI:18420"/>
    </cofactor>
</comment>
<dbReference type="PANTHER" id="PTHR12992">
    <property type="entry name" value="NUDIX HYDROLASE"/>
    <property type="match status" value="1"/>
</dbReference>
<dbReference type="GO" id="GO:0000287">
    <property type="term" value="F:magnesium ion binding"/>
    <property type="evidence" value="ECO:0007669"/>
    <property type="project" value="InterPro"/>
</dbReference>
<dbReference type="RefSeq" id="WP_013889360.1">
    <property type="nucleotide sequence ID" value="NC_015673.1"/>
</dbReference>
<feature type="domain" description="Nudix hydrolase" evidence="9">
    <location>
        <begin position="76"/>
        <end position="230"/>
    </location>
</feature>
<dbReference type="InterPro" id="IPR045121">
    <property type="entry name" value="CoAse"/>
</dbReference>
<evidence type="ECO:0000256" key="5">
    <source>
        <dbReference type="ARBA" id="ARBA00022801"/>
    </source>
</evidence>
<dbReference type="GO" id="GO:0030145">
    <property type="term" value="F:manganese ion binding"/>
    <property type="evidence" value="ECO:0007669"/>
    <property type="project" value="InterPro"/>
</dbReference>
<evidence type="ECO:0000256" key="8">
    <source>
        <dbReference type="SAM" id="MobiDB-lite"/>
    </source>
</evidence>
<evidence type="ECO:0000256" key="1">
    <source>
        <dbReference type="ARBA" id="ARBA00001936"/>
    </source>
</evidence>
<evidence type="ECO:0000313" key="11">
    <source>
        <dbReference type="Proteomes" id="UP000000492"/>
    </source>
</evidence>
<keyword evidence="5" id="KW-0378">Hydrolase</keyword>
<feature type="region of interest" description="Disordered" evidence="8">
    <location>
        <begin position="1"/>
        <end position="36"/>
    </location>
</feature>
<dbReference type="InterPro" id="IPR000086">
    <property type="entry name" value="NUDIX_hydrolase_dom"/>
</dbReference>
<dbReference type="SUPFAM" id="SSF55811">
    <property type="entry name" value="Nudix"/>
    <property type="match status" value="1"/>
</dbReference>
<evidence type="ECO:0000256" key="3">
    <source>
        <dbReference type="ARBA" id="ARBA00006506"/>
    </source>
</evidence>
<dbReference type="CDD" id="cd03426">
    <property type="entry name" value="NUDIX_CoAse_Nudt7"/>
    <property type="match status" value="1"/>
</dbReference>
<dbReference type="eggNOG" id="COG0494">
    <property type="taxonomic scope" value="Bacteria"/>
</dbReference>
<comment type="similarity">
    <text evidence="3">Belongs to the Nudix hydrolase family. PCD1 subfamily.</text>
</comment>
<evidence type="ECO:0000313" key="10">
    <source>
        <dbReference type="EMBL" id="AEI10378.1"/>
    </source>
</evidence>
<keyword evidence="11" id="KW-1185">Reference proteome</keyword>
<reference evidence="10 11" key="1">
    <citation type="journal article" date="2012" name="BMC Genomics">
        <title>Complete genome sequence, lifestyle, and multi-drug resistance of the human pathogen Corynebacterium resistens DSM 45100 isolated from blood samples of a leukemia patient.</title>
        <authorList>
            <person name="Schroder J."/>
            <person name="Maus I."/>
            <person name="Meyer K."/>
            <person name="Wordemann S."/>
            <person name="Blom J."/>
            <person name="Jaenicke S."/>
            <person name="Schneider J."/>
            <person name="Trost E."/>
            <person name="Tauch A."/>
        </authorList>
    </citation>
    <scope>NUCLEOTIDE SEQUENCE [LARGE SCALE GENOMIC DNA]</scope>
    <source>
        <strain evidence="11">DSM 45100 / JCM 12819 / CCUG 50093 / GTC 2026 / SICGH 158</strain>
    </source>
</reference>
<evidence type="ECO:0000256" key="4">
    <source>
        <dbReference type="ARBA" id="ARBA00022723"/>
    </source>
</evidence>
<dbReference type="InterPro" id="IPR000059">
    <property type="entry name" value="NUDIX_hydrolase_NudL_CS"/>
</dbReference>
<name>F8DXP1_CORRG</name>
<dbReference type="PROSITE" id="PS01293">
    <property type="entry name" value="NUDIX_COA"/>
    <property type="match status" value="1"/>
</dbReference>
<dbReference type="Pfam" id="PF00293">
    <property type="entry name" value="NUDIX"/>
    <property type="match status" value="1"/>
</dbReference>
<evidence type="ECO:0000256" key="2">
    <source>
        <dbReference type="ARBA" id="ARBA00001946"/>
    </source>
</evidence>
<evidence type="ECO:0000256" key="7">
    <source>
        <dbReference type="ARBA" id="ARBA00023211"/>
    </source>
</evidence>
<sequence>MKKPKAGERRENASIGPEETTQQQWLERNETQPPLPAHVPEWIADLVQTARAGDIHEALNDSARIVPKVGKDGKPPRYSAVLVLLSDAESVDAVGECDETKATLEDSPFPENAALLLTHRAATMRNHSGQMAFPGGRREPQDRDAIATALREAWEETDLDLESVAPLAVLQPVYIDRTNFAVVPVLAYWKTPHEVHPASTENDWVRMVALSHLTAAEHRFRVGFMEWSGPAFRIGDRLLWGFTAGIVDSILRLAGWECPWKDEPVVDLFHALEESSNGEALQSMKKQFRAAGPQGGAP</sequence>
<protein>
    <recommendedName>
        <fullName evidence="9">Nudix hydrolase domain-containing protein</fullName>
    </recommendedName>
</protein>
<dbReference type="GO" id="GO:0010945">
    <property type="term" value="F:coenzyme A diphosphatase activity"/>
    <property type="evidence" value="ECO:0007669"/>
    <property type="project" value="InterPro"/>
</dbReference>
<dbReference type="STRING" id="662755.CRES_2025"/>
<gene>
    <name evidence="10" type="ordered locus">CRES_2025</name>
</gene>
<keyword evidence="6" id="KW-0460">Magnesium</keyword>
<organism evidence="10 11">
    <name type="scientific">Corynebacterium resistens (strain DSM 45100 / JCM 12819 / GTC 2026 / SICGH 158)</name>
    <dbReference type="NCBI Taxonomy" id="662755"/>
    <lineage>
        <taxon>Bacteria</taxon>
        <taxon>Bacillati</taxon>
        <taxon>Actinomycetota</taxon>
        <taxon>Actinomycetes</taxon>
        <taxon>Mycobacteriales</taxon>
        <taxon>Corynebacteriaceae</taxon>
        <taxon>Corynebacterium</taxon>
    </lineage>
</organism>
<dbReference type="InterPro" id="IPR015797">
    <property type="entry name" value="NUDIX_hydrolase-like_dom_sf"/>
</dbReference>
<proteinExistence type="inferred from homology"/>
<dbReference type="PROSITE" id="PS51462">
    <property type="entry name" value="NUDIX"/>
    <property type="match status" value="1"/>
</dbReference>
<keyword evidence="4" id="KW-0479">Metal-binding</keyword>
<dbReference type="PANTHER" id="PTHR12992:SF11">
    <property type="entry name" value="MITOCHONDRIAL COENZYME A DIPHOSPHATASE NUDT8"/>
    <property type="match status" value="1"/>
</dbReference>
<dbReference type="KEGG" id="crd:CRES_2025"/>
<keyword evidence="7" id="KW-0464">Manganese</keyword>